<gene>
    <name evidence="1" type="ORF">ACFPTR_14280</name>
</gene>
<proteinExistence type="predicted"/>
<keyword evidence="2" id="KW-1185">Reference proteome</keyword>
<dbReference type="Proteomes" id="UP001596143">
    <property type="component" value="Unassembled WGS sequence"/>
</dbReference>
<dbReference type="RefSeq" id="WP_270897642.1">
    <property type="nucleotide sequence ID" value="NZ_JBHSPF010000079.1"/>
</dbReference>
<dbReference type="EMBL" id="JBHSPF010000079">
    <property type="protein sequence ID" value="MFC5630013.1"/>
    <property type="molecule type" value="Genomic_DNA"/>
</dbReference>
<protein>
    <submittedName>
        <fullName evidence="1">Uncharacterized protein</fullName>
    </submittedName>
</protein>
<name>A0ABW0U965_9BACI</name>
<comment type="caution">
    <text evidence="1">The sequence shown here is derived from an EMBL/GenBank/DDBJ whole genome shotgun (WGS) entry which is preliminary data.</text>
</comment>
<reference evidence="2" key="1">
    <citation type="journal article" date="2019" name="Int. J. Syst. Evol. Microbiol.">
        <title>The Global Catalogue of Microorganisms (GCM) 10K type strain sequencing project: providing services to taxonomists for standard genome sequencing and annotation.</title>
        <authorList>
            <consortium name="The Broad Institute Genomics Platform"/>
            <consortium name="The Broad Institute Genome Sequencing Center for Infectious Disease"/>
            <person name="Wu L."/>
            <person name="Ma J."/>
        </authorList>
    </citation>
    <scope>NUCLEOTIDE SEQUENCE [LARGE SCALE GENOMIC DNA]</scope>
    <source>
        <strain evidence="2">CGMCC 1.15790</strain>
    </source>
</reference>
<evidence type="ECO:0000313" key="1">
    <source>
        <dbReference type="EMBL" id="MFC5630013.1"/>
    </source>
</evidence>
<evidence type="ECO:0000313" key="2">
    <source>
        <dbReference type="Proteomes" id="UP001596143"/>
    </source>
</evidence>
<organism evidence="1 2">
    <name type="scientific">Aliibacillus thermotolerans</name>
    <dbReference type="NCBI Taxonomy" id="1834418"/>
    <lineage>
        <taxon>Bacteria</taxon>
        <taxon>Bacillati</taxon>
        <taxon>Bacillota</taxon>
        <taxon>Bacilli</taxon>
        <taxon>Bacillales</taxon>
        <taxon>Bacillaceae</taxon>
        <taxon>Aliibacillus</taxon>
    </lineage>
</organism>
<sequence>MFDVHQSQKDAAQQQHVYYLTADSEYNAIEVLVNGESIPFERREEVSILKLKIKKTLLWQVKSSVFTIYRFSNQALVF</sequence>
<accession>A0ABW0U965</accession>